<keyword evidence="1" id="KW-0472">Membrane</keyword>
<reference evidence="2 3" key="1">
    <citation type="submission" date="2022-05" db="EMBL/GenBank/DDBJ databases">
        <authorList>
            <person name="Jo J.-H."/>
            <person name="Im W.-T."/>
        </authorList>
    </citation>
    <scope>NUCLEOTIDE SEQUENCE [LARGE SCALE GENOMIC DNA]</scope>
    <source>
        <strain evidence="2 3">NSE70-1</strain>
    </source>
</reference>
<dbReference type="InterPro" id="IPR007404">
    <property type="entry name" value="YdjM-like"/>
</dbReference>
<evidence type="ECO:0000256" key="1">
    <source>
        <dbReference type="SAM" id="Phobius"/>
    </source>
</evidence>
<proteinExistence type="predicted"/>
<dbReference type="EMBL" id="JAMGBA010000002">
    <property type="protein sequence ID" value="MCL6698800.1"/>
    <property type="molecule type" value="Genomic_DNA"/>
</dbReference>
<evidence type="ECO:0000313" key="3">
    <source>
        <dbReference type="Proteomes" id="UP001203410"/>
    </source>
</evidence>
<evidence type="ECO:0000313" key="2">
    <source>
        <dbReference type="EMBL" id="MCL6698800.1"/>
    </source>
</evidence>
<sequence length="181" mass="19091">MPTVLTHAALPVIAAMAVGRGRSSRGLVIACAVAAVIPDLDVAGRAFGISSESLLGHRGISHSIAAAALIAIFGGALLAGRYRWQVSLPCLFLSALSHGLTDMLTDGGKGIALWWPISDERLFAPFRPIEVSPILLRGFENGKLPLVLLSELIWLIAPALLVALLVRILVPPHIDLDKGQS</sequence>
<feature type="transmembrane region" description="Helical" evidence="1">
    <location>
        <begin position="27"/>
        <end position="47"/>
    </location>
</feature>
<dbReference type="Pfam" id="PF04307">
    <property type="entry name" value="YdjM"/>
    <property type="match status" value="1"/>
</dbReference>
<comment type="caution">
    <text evidence="2">The sequence shown here is derived from an EMBL/GenBank/DDBJ whole genome shotgun (WGS) entry which is preliminary data.</text>
</comment>
<dbReference type="PANTHER" id="PTHR35531">
    <property type="entry name" value="INNER MEMBRANE PROTEIN YBCI-RELATED"/>
    <property type="match status" value="1"/>
</dbReference>
<dbReference type="GO" id="GO:0016787">
    <property type="term" value="F:hydrolase activity"/>
    <property type="evidence" value="ECO:0007669"/>
    <property type="project" value="UniProtKB-KW"/>
</dbReference>
<keyword evidence="1" id="KW-0812">Transmembrane</keyword>
<feature type="transmembrane region" description="Helical" evidence="1">
    <location>
        <begin position="152"/>
        <end position="170"/>
    </location>
</feature>
<gene>
    <name evidence="2" type="ORF">LZ496_08410</name>
</gene>
<dbReference type="PANTHER" id="PTHR35531:SF1">
    <property type="entry name" value="INNER MEMBRANE PROTEIN YBCI-RELATED"/>
    <property type="match status" value="1"/>
</dbReference>
<organism evidence="2 3">
    <name type="scientific">Sphingomonas caseinilyticus</name>
    <dbReference type="NCBI Taxonomy" id="2908205"/>
    <lineage>
        <taxon>Bacteria</taxon>
        <taxon>Pseudomonadati</taxon>
        <taxon>Pseudomonadota</taxon>
        <taxon>Alphaproteobacteria</taxon>
        <taxon>Sphingomonadales</taxon>
        <taxon>Sphingomonadaceae</taxon>
        <taxon>Sphingomonas</taxon>
    </lineage>
</organism>
<protein>
    <submittedName>
        <fullName evidence="2">Metal-dependent hydrolase</fullName>
    </submittedName>
</protein>
<keyword evidence="3" id="KW-1185">Reference proteome</keyword>
<name>A0ABT0RUX5_9SPHN</name>
<dbReference type="RefSeq" id="WP_249904186.1">
    <property type="nucleotide sequence ID" value="NZ_JAMGBA010000002.1"/>
</dbReference>
<feature type="transmembrane region" description="Helical" evidence="1">
    <location>
        <begin position="59"/>
        <end position="79"/>
    </location>
</feature>
<dbReference type="Proteomes" id="UP001203410">
    <property type="component" value="Unassembled WGS sequence"/>
</dbReference>
<keyword evidence="1" id="KW-1133">Transmembrane helix</keyword>
<accession>A0ABT0RUX5</accession>
<keyword evidence="2" id="KW-0378">Hydrolase</keyword>